<accession>A0A6A6YE63</accession>
<reference evidence="4" key="2">
    <citation type="submission" date="2020-04" db="EMBL/GenBank/DDBJ databases">
        <authorList>
            <consortium name="NCBI Genome Project"/>
        </authorList>
    </citation>
    <scope>NUCLEOTIDE SEQUENCE</scope>
    <source>
        <strain evidence="4">CBS 304.34</strain>
    </source>
</reference>
<reference evidence="4" key="3">
    <citation type="submission" date="2025-04" db="UniProtKB">
        <authorList>
            <consortium name="RefSeq"/>
        </authorList>
    </citation>
    <scope>IDENTIFICATION</scope>
    <source>
        <strain evidence="4">CBS 304.34</strain>
    </source>
</reference>
<proteinExistence type="predicted"/>
<dbReference type="RefSeq" id="XP_033574070.1">
    <property type="nucleotide sequence ID" value="XM_033728868.1"/>
</dbReference>
<evidence type="ECO:0000256" key="1">
    <source>
        <dbReference type="SAM" id="MobiDB-lite"/>
    </source>
</evidence>
<dbReference type="GeneID" id="54469761"/>
<dbReference type="AlphaFoldDB" id="A0A6A6YE63"/>
<protein>
    <submittedName>
        <fullName evidence="2 4">Uncharacterized protein</fullName>
    </submittedName>
</protein>
<name>A0A6A6YE63_9PEZI</name>
<evidence type="ECO:0000313" key="4">
    <source>
        <dbReference type="RefSeq" id="XP_033574070.1"/>
    </source>
</evidence>
<reference evidence="2 4" key="1">
    <citation type="journal article" date="2020" name="Stud. Mycol.">
        <title>101 Dothideomycetes genomes: a test case for predicting lifestyles and emergence of pathogens.</title>
        <authorList>
            <person name="Haridas S."/>
            <person name="Albert R."/>
            <person name="Binder M."/>
            <person name="Bloem J."/>
            <person name="Labutti K."/>
            <person name="Salamov A."/>
            <person name="Andreopoulos B."/>
            <person name="Baker S."/>
            <person name="Barry K."/>
            <person name="Bills G."/>
            <person name="Bluhm B."/>
            <person name="Cannon C."/>
            <person name="Castanera R."/>
            <person name="Culley D."/>
            <person name="Daum C."/>
            <person name="Ezra D."/>
            <person name="Gonzalez J."/>
            <person name="Henrissat B."/>
            <person name="Kuo A."/>
            <person name="Liang C."/>
            <person name="Lipzen A."/>
            <person name="Lutzoni F."/>
            <person name="Magnuson J."/>
            <person name="Mondo S."/>
            <person name="Nolan M."/>
            <person name="Ohm R."/>
            <person name="Pangilinan J."/>
            <person name="Park H.-J."/>
            <person name="Ramirez L."/>
            <person name="Alfaro M."/>
            <person name="Sun H."/>
            <person name="Tritt A."/>
            <person name="Yoshinaga Y."/>
            <person name="Zwiers L.-H."/>
            <person name="Turgeon B."/>
            <person name="Goodwin S."/>
            <person name="Spatafora J."/>
            <person name="Crous P."/>
            <person name="Grigoriev I."/>
        </authorList>
    </citation>
    <scope>NUCLEOTIDE SEQUENCE</scope>
    <source>
        <strain evidence="2 4">CBS 304.34</strain>
    </source>
</reference>
<organism evidence="2">
    <name type="scientific">Mytilinidion resinicola</name>
    <dbReference type="NCBI Taxonomy" id="574789"/>
    <lineage>
        <taxon>Eukaryota</taxon>
        <taxon>Fungi</taxon>
        <taxon>Dikarya</taxon>
        <taxon>Ascomycota</taxon>
        <taxon>Pezizomycotina</taxon>
        <taxon>Dothideomycetes</taxon>
        <taxon>Pleosporomycetidae</taxon>
        <taxon>Mytilinidiales</taxon>
        <taxon>Mytilinidiaceae</taxon>
        <taxon>Mytilinidion</taxon>
    </lineage>
</organism>
<keyword evidence="3" id="KW-1185">Reference proteome</keyword>
<dbReference type="EMBL" id="MU003705">
    <property type="protein sequence ID" value="KAF2807106.1"/>
    <property type="molecule type" value="Genomic_DNA"/>
</dbReference>
<feature type="region of interest" description="Disordered" evidence="1">
    <location>
        <begin position="1"/>
        <end position="72"/>
    </location>
</feature>
<gene>
    <name evidence="2 4" type="ORF">BDZ99DRAFT_74299</name>
</gene>
<evidence type="ECO:0000313" key="3">
    <source>
        <dbReference type="Proteomes" id="UP000504636"/>
    </source>
</evidence>
<sequence length="196" mass="21653">MFPTRRPSTHPNPALDPRANHLHPLPPLRRRPQVRETARPRRQTPTIPRKHRRAPGPGVHRIPPHKHGPPPQVRALLRRQHLYPQDLVEDVVLRRLAIHHDAAKAGADVVRPQRPTQRGTDRAPVSLIVVDGGRSREPKGKIHNPLRGVVVRRGGQGGDVGRERGVGEEDGEDGVGPRLLIAIVGARGGDVEVFEA</sequence>
<feature type="region of interest" description="Disordered" evidence="1">
    <location>
        <begin position="151"/>
        <end position="172"/>
    </location>
</feature>
<dbReference type="Proteomes" id="UP000504636">
    <property type="component" value="Unplaced"/>
</dbReference>
<evidence type="ECO:0000313" key="2">
    <source>
        <dbReference type="EMBL" id="KAF2807106.1"/>
    </source>
</evidence>